<dbReference type="EMBL" id="OP012469">
    <property type="protein sequence ID" value="UUT36787.1"/>
    <property type="molecule type" value="Genomic_DNA"/>
</dbReference>
<gene>
    <name evidence="2" type="ORF">SNJ2_gp16</name>
</gene>
<evidence type="ECO:0000256" key="1">
    <source>
        <dbReference type="SAM" id="Phobius"/>
    </source>
</evidence>
<keyword evidence="1" id="KW-0812">Transmembrane</keyword>
<feature type="transmembrane region" description="Helical" evidence="1">
    <location>
        <begin position="58"/>
        <end position="78"/>
    </location>
</feature>
<keyword evidence="3" id="KW-1185">Reference proteome</keyword>
<keyword evidence="1" id="KW-0472">Membrane</keyword>
<proteinExistence type="predicted"/>
<dbReference type="Proteomes" id="UP001058726">
    <property type="component" value="Segment"/>
</dbReference>
<keyword evidence="1" id="KW-1133">Transmembrane helix</keyword>
<reference evidence="2" key="1">
    <citation type="journal article" date="2015" name="Mol. Microbiol.">
        <title>Identification and characterization of SNJ2, the first temperate pleolipovirus integrating into the genome of the SNJ1-lysogenic archaeal strain.</title>
        <authorList>
            <person name="Liu Y"/>
            <person name="Wang J"/>
            <person name="Liu Y"/>
            <person name="Wang Y"/>
            <person name="Zhang Z"/>
            <person name="Oksanen HM"/>
            <person name="Bamford DH"/>
            <person name="Chen X."/>
        </authorList>
    </citation>
    <scope>NUCLEOTIDE SEQUENCE</scope>
</reference>
<reference evidence="2" key="3">
    <citation type="submission" date="2022-07" db="EMBL/GenBank/DDBJ databases">
        <authorList>
            <person name="Liu Y."/>
            <person name="Wang J."/>
            <person name="Liu Y."/>
            <person name="Wang Y."/>
            <person name="Zhang Z."/>
            <person name="Oksanen H.M."/>
            <person name="Bamford D.H."/>
            <person name="Chen X."/>
        </authorList>
    </citation>
    <scope>NUCLEOTIDE SEQUENCE</scope>
</reference>
<accession>A0A976SFN1</accession>
<sequence>MIDPTDREKAIAACAVAVGIVAGMWVGLWLLPAEALNVPMDVTKRQGETYTSPEFRPVPSSFLIVTITAPALAIYYSYVKLSEFDDELGDQDETDDQLTEPIINE</sequence>
<organism evidence="2 3">
    <name type="scientific">Saline Natrinema sp. J7-1 virus 2</name>
    <dbReference type="NCBI Taxonomy" id="2847286"/>
    <lineage>
        <taxon>Viruses</taxon>
        <taxon>Monodnaviria</taxon>
        <taxon>Trapavirae</taxon>
        <taxon>Saleviricota</taxon>
        <taxon>Huolimaviricetes</taxon>
        <taxon>Haloruvirales</taxon>
        <taxon>Pleolipoviridae</taxon>
        <taxon>Betapleolipovirus</taxon>
        <taxon>Betapleolipovirus integrationis</taxon>
        <taxon>Betapleolipovirus SNJ2</taxon>
    </lineage>
</organism>
<feature type="transmembrane region" description="Helical" evidence="1">
    <location>
        <begin position="12"/>
        <end position="31"/>
    </location>
</feature>
<evidence type="ECO:0000313" key="3">
    <source>
        <dbReference type="Proteomes" id="UP001058726"/>
    </source>
</evidence>
<evidence type="ECO:0008006" key="4">
    <source>
        <dbReference type="Google" id="ProtNLM"/>
    </source>
</evidence>
<reference evidence="2" key="2">
    <citation type="journal article" date="2018" name="Nucleic Acids Res.">
        <title>A novel family of tyrosine integrases encoded by the temperate pleolipovirus SNJ2.</title>
        <authorList>
            <person name="Wang J."/>
            <person name="Liu Y."/>
            <person name="Liu Y."/>
            <person name="Du K."/>
            <person name="Xu S."/>
            <person name="Wang Y."/>
            <person name="Krupovic M."/>
            <person name="Chen X."/>
        </authorList>
    </citation>
    <scope>NUCLEOTIDE SEQUENCE</scope>
</reference>
<evidence type="ECO:0000313" key="2">
    <source>
        <dbReference type="EMBL" id="UUT36787.1"/>
    </source>
</evidence>
<protein>
    <recommendedName>
        <fullName evidence="4">Transmembrane protein</fullName>
    </recommendedName>
</protein>
<name>A0A976SFN1_9VIRU</name>